<evidence type="ECO:0000313" key="1">
    <source>
        <dbReference type="EMBL" id="EWG08908.1"/>
    </source>
</evidence>
<sequence length="332" mass="36409">MIDIREHGFGAGKKATIISKLSPRFTKLFTLNSVGTGETYSASSLKIDKVNRYIYIGTNQGKAYKYDFDGNLLKTFLLYNNSTLVAVNESNGDVLFWSNGKLYAYTKSGDLKWGPVNANSGGNTVFSMEVISGVVCYADSASIYFNNATTGAYIKSMYMGYALYDMAKNGAVWLWAGSSGGKVFKLYIPSVTEQTLNSNGSVGDPNGSSTTADIRSVGILEAPTKPFGNIVYFVDGTNTMWTKKANGFDNLMSVPWPRKNSNSSKLVAGAGEMVFANGLYFQIFKNLNIVYEYQMETTNQILDFRGDPDSGLYFYITSTGELTGVKYEQKIS</sequence>
<reference evidence="2" key="1">
    <citation type="submission" date="2013-03" db="EMBL/GenBank/DDBJ databases">
        <title>Draft genome sequence of Bacillus firmus DS1.</title>
        <authorList>
            <person name="Peng D."/>
            <person name="Zhu L."/>
            <person name="Sun M."/>
        </authorList>
    </citation>
    <scope>NUCLEOTIDE SEQUENCE [LARGE SCALE GENOMIC DNA]</scope>
    <source>
        <strain evidence="2">DS1</strain>
    </source>
</reference>
<organism evidence="1 2">
    <name type="scientific">Cytobacillus firmus DS1</name>
    <dbReference type="NCBI Taxonomy" id="1307436"/>
    <lineage>
        <taxon>Bacteria</taxon>
        <taxon>Bacillati</taxon>
        <taxon>Bacillota</taxon>
        <taxon>Bacilli</taxon>
        <taxon>Bacillales</taxon>
        <taxon>Bacillaceae</taxon>
        <taxon>Cytobacillus</taxon>
    </lineage>
</organism>
<dbReference type="OrthoDB" id="1858867at2"/>
<comment type="caution">
    <text evidence="1">The sequence shown here is derived from an EMBL/GenBank/DDBJ whole genome shotgun (WGS) entry which is preliminary data.</text>
</comment>
<name>W7KRZ7_CYTFI</name>
<proteinExistence type="predicted"/>
<dbReference type="PATRIC" id="fig|1307436.3.peg.4719"/>
<dbReference type="SUPFAM" id="SSF50998">
    <property type="entry name" value="Quinoprotein alcohol dehydrogenase-like"/>
    <property type="match status" value="1"/>
</dbReference>
<accession>W7KRZ7</accession>
<evidence type="ECO:0000313" key="2">
    <source>
        <dbReference type="Proteomes" id="UP000019270"/>
    </source>
</evidence>
<gene>
    <name evidence="1" type="ORF">PBF_22128</name>
</gene>
<dbReference type="AlphaFoldDB" id="W7KRZ7"/>
<reference evidence="1 2" key="2">
    <citation type="journal article" date="2016" name="Sci. Rep.">
        <title>A novel serine protease, Sep1, from Bacillus firmus DS-1 has nematicidal activity and degrades multiple intestinal-associated nematode proteins.</title>
        <authorList>
            <person name="Geng C."/>
            <person name="Nie X."/>
            <person name="Tang Z."/>
            <person name="Zhang Y."/>
            <person name="Lin J."/>
            <person name="Sun M."/>
            <person name="Peng D."/>
        </authorList>
    </citation>
    <scope>NUCLEOTIDE SEQUENCE [LARGE SCALE GENOMIC DNA]</scope>
    <source>
        <strain evidence="1 2">DS1</strain>
    </source>
</reference>
<dbReference type="Proteomes" id="UP000019270">
    <property type="component" value="Unassembled WGS sequence"/>
</dbReference>
<dbReference type="RefSeq" id="WP_035332784.1">
    <property type="nucleotide sequence ID" value="NZ_APVL01000027.1"/>
</dbReference>
<dbReference type="EMBL" id="APVL01000027">
    <property type="protein sequence ID" value="EWG08908.1"/>
    <property type="molecule type" value="Genomic_DNA"/>
</dbReference>
<dbReference type="InterPro" id="IPR011047">
    <property type="entry name" value="Quinoprotein_ADH-like_sf"/>
</dbReference>
<protein>
    <submittedName>
        <fullName evidence="1">Uncharacterized protein</fullName>
    </submittedName>
</protein>